<gene>
    <name evidence="2" type="ORF">FB465_0436</name>
</gene>
<proteinExistence type="predicted"/>
<organism evidence="2 3">
    <name type="scientific">Kitasatospora atroaurantiaca</name>
    <dbReference type="NCBI Taxonomy" id="285545"/>
    <lineage>
        <taxon>Bacteria</taxon>
        <taxon>Bacillati</taxon>
        <taxon>Actinomycetota</taxon>
        <taxon>Actinomycetes</taxon>
        <taxon>Kitasatosporales</taxon>
        <taxon>Streptomycetaceae</taxon>
        <taxon>Kitasatospora</taxon>
    </lineage>
</organism>
<protein>
    <recommendedName>
        <fullName evidence="4">Zinc dependent phospholipase C</fullName>
    </recommendedName>
</protein>
<dbReference type="OrthoDB" id="5198139at2"/>
<keyword evidence="3" id="KW-1185">Reference proteome</keyword>
<accession>A0A561EIU6</accession>
<dbReference type="RefSeq" id="WP_145787067.1">
    <property type="nucleotide sequence ID" value="NZ_BAAABR010000028.1"/>
</dbReference>
<comment type="caution">
    <text evidence="2">The sequence shown here is derived from an EMBL/GenBank/DDBJ whole genome shotgun (WGS) entry which is preliminary data.</text>
</comment>
<evidence type="ECO:0000256" key="1">
    <source>
        <dbReference type="SAM" id="MobiDB-lite"/>
    </source>
</evidence>
<dbReference type="Proteomes" id="UP000318416">
    <property type="component" value="Unassembled WGS sequence"/>
</dbReference>
<evidence type="ECO:0000313" key="2">
    <source>
        <dbReference type="EMBL" id="TWE15536.1"/>
    </source>
</evidence>
<evidence type="ECO:0008006" key="4">
    <source>
        <dbReference type="Google" id="ProtNLM"/>
    </source>
</evidence>
<feature type="region of interest" description="Disordered" evidence="1">
    <location>
        <begin position="273"/>
        <end position="294"/>
    </location>
</feature>
<name>A0A561EIU6_9ACTN</name>
<dbReference type="AlphaFoldDB" id="A0A561EIU6"/>
<dbReference type="EMBL" id="VIVR01000001">
    <property type="protein sequence ID" value="TWE15536.1"/>
    <property type="molecule type" value="Genomic_DNA"/>
</dbReference>
<sequence length="294" mass="33123">MFVLGHLVSLHESKAFPELALHEGEHGMTAMLPDLLSCHDWGYSRAWALAGAGLEAELVLAHMLGDAVVHYGVQWRGHERKSGWAYRRMGLVTRRYDEFHAYAEERGWRPAGLPRDSRRGWAHTLVEYSIDQWLADRRDLSVMHRQVREAAEATAADLAWVHGLVEQHVITPSKPIESQPYRYCGALTRSTEPDEMHLRGLALKFQLAESPDSLRWLRGWLRAIWQEVGEEEMADVLSSLARACADPVRYGYPLEISAFTGGTADEVRRWRVDGTPVSEPGSPATGLPGRENHA</sequence>
<evidence type="ECO:0000313" key="3">
    <source>
        <dbReference type="Proteomes" id="UP000318416"/>
    </source>
</evidence>
<reference evidence="2 3" key="1">
    <citation type="submission" date="2019-06" db="EMBL/GenBank/DDBJ databases">
        <title>Sequencing the genomes of 1000 actinobacteria strains.</title>
        <authorList>
            <person name="Klenk H.-P."/>
        </authorList>
    </citation>
    <scope>NUCLEOTIDE SEQUENCE [LARGE SCALE GENOMIC DNA]</scope>
    <source>
        <strain evidence="2 3">DSM 41649</strain>
    </source>
</reference>